<dbReference type="InterPro" id="IPR009060">
    <property type="entry name" value="UBA-like_sf"/>
</dbReference>
<dbReference type="InterPro" id="IPR036034">
    <property type="entry name" value="PDZ_sf"/>
</dbReference>
<organism evidence="7 8">
    <name type="scientific">Chrysophaeum taylorii</name>
    <dbReference type="NCBI Taxonomy" id="2483200"/>
    <lineage>
        <taxon>Eukaryota</taxon>
        <taxon>Sar</taxon>
        <taxon>Stramenopiles</taxon>
        <taxon>Ochrophyta</taxon>
        <taxon>Pelagophyceae</taxon>
        <taxon>Pelagomonadales</taxon>
        <taxon>Pelagomonadaceae</taxon>
        <taxon>Chrysophaeum</taxon>
    </lineage>
</organism>
<dbReference type="PROSITE" id="PS50003">
    <property type="entry name" value="PH_DOMAIN"/>
    <property type="match status" value="1"/>
</dbReference>
<evidence type="ECO:0000256" key="2">
    <source>
        <dbReference type="PROSITE-ProRule" id="PRU00192"/>
    </source>
</evidence>
<dbReference type="InterPro" id="IPR011993">
    <property type="entry name" value="PH-like_dom_sf"/>
</dbReference>
<evidence type="ECO:0000256" key="1">
    <source>
        <dbReference type="ARBA" id="ARBA00022443"/>
    </source>
</evidence>
<dbReference type="SUPFAM" id="SSF50044">
    <property type="entry name" value="SH3-domain"/>
    <property type="match status" value="1"/>
</dbReference>
<dbReference type="Proteomes" id="UP001230188">
    <property type="component" value="Unassembled WGS sequence"/>
</dbReference>
<dbReference type="InterPro" id="IPR051412">
    <property type="entry name" value="Formin_Homology_Diaphanous_sf"/>
</dbReference>
<dbReference type="PANTHER" id="PTHR45691:SF6">
    <property type="entry name" value="PROTEIN DIAPHANOUS"/>
    <property type="match status" value="1"/>
</dbReference>
<feature type="compositionally biased region" description="Pro residues" evidence="3">
    <location>
        <begin position="232"/>
        <end position="270"/>
    </location>
</feature>
<dbReference type="InterPro" id="IPR001849">
    <property type="entry name" value="PH_domain"/>
</dbReference>
<reference evidence="7" key="1">
    <citation type="submission" date="2023-01" db="EMBL/GenBank/DDBJ databases">
        <title>Metagenome sequencing of chrysophaentin producing Chrysophaeum taylorii.</title>
        <authorList>
            <person name="Davison J."/>
            <person name="Bewley C."/>
        </authorList>
    </citation>
    <scope>NUCLEOTIDE SEQUENCE</scope>
    <source>
        <strain evidence="7">NIES-1699</strain>
    </source>
</reference>
<dbReference type="SMART" id="SM00233">
    <property type="entry name" value="PH"/>
    <property type="match status" value="1"/>
</dbReference>
<dbReference type="GO" id="GO:0005884">
    <property type="term" value="C:actin filament"/>
    <property type="evidence" value="ECO:0007669"/>
    <property type="project" value="TreeGrafter"/>
</dbReference>
<comment type="caution">
    <text evidence="7">The sequence shown here is derived from an EMBL/GenBank/DDBJ whole genome shotgun (WGS) entry which is preliminary data.</text>
</comment>
<name>A0AAD7XLM6_9STRA</name>
<dbReference type="Gene3D" id="2.30.42.10">
    <property type="match status" value="1"/>
</dbReference>
<feature type="compositionally biased region" description="Low complexity" evidence="3">
    <location>
        <begin position="193"/>
        <end position="202"/>
    </location>
</feature>
<protein>
    <submittedName>
        <fullName evidence="7">Uncharacterized protein</fullName>
    </submittedName>
</protein>
<dbReference type="GO" id="GO:0030041">
    <property type="term" value="P:actin filament polymerization"/>
    <property type="evidence" value="ECO:0007669"/>
    <property type="project" value="TreeGrafter"/>
</dbReference>
<evidence type="ECO:0000256" key="3">
    <source>
        <dbReference type="SAM" id="MobiDB-lite"/>
    </source>
</evidence>
<dbReference type="PROSITE" id="PS50106">
    <property type="entry name" value="PDZ"/>
    <property type="match status" value="1"/>
</dbReference>
<accession>A0AAD7XLM6</accession>
<feature type="compositionally biased region" description="Pro residues" evidence="3">
    <location>
        <begin position="155"/>
        <end position="184"/>
    </location>
</feature>
<feature type="region of interest" description="Disordered" evidence="3">
    <location>
        <begin position="14"/>
        <end position="52"/>
    </location>
</feature>
<dbReference type="Gene3D" id="2.30.30.40">
    <property type="entry name" value="SH3 Domains"/>
    <property type="match status" value="1"/>
</dbReference>
<keyword evidence="1 2" id="KW-0728">SH3 domain</keyword>
<dbReference type="PANTHER" id="PTHR45691">
    <property type="entry name" value="PROTEIN DIAPHANOUS"/>
    <property type="match status" value="1"/>
</dbReference>
<dbReference type="Gene3D" id="1.10.8.10">
    <property type="entry name" value="DNA helicase RuvA subunit, C-terminal domain"/>
    <property type="match status" value="1"/>
</dbReference>
<dbReference type="CDD" id="cd00821">
    <property type="entry name" value="PH"/>
    <property type="match status" value="1"/>
</dbReference>
<sequence length="881" mass="93359">MSEDLHRAHRSGWHNMYETNMPTPVHFVPEAPEKKKPPPPPPRQKASKSLSPVEEFMEVTGVTDPNLAAQHVSAAAALGKSVRDAIRHYFEHGGMPMVARSDPVSPSGGAFEGIAGQLVEMGFERELAVRAAQACKTLEEAAEWCLREGGGRQQPRPPPRGGQPRPPPRGGEMPLPTPRMPAAPPQYQRATFSQQYPPAYNSSPPPYAQAPSSSTYQAPPAYGGSGAYPQQQQPPPPAYPQQQQQPPPPAYPQQQQQPPPPAYPRPPAPPAYSQQQPNSSSSSSGGGGGGYPQQHQPAPPPAYSQQQQQPFTFDAASQALFEVAAPPVQSRPLEETPKAPKVQMPTGGELPTPIVQATNPYGHAPMAVISMPPSGVLGGAAAAEAARKRAAAVEMGGKLFKLSGVGGRSRLGSRWQARHFVLKESRLAYGDVAADGGLKPSKEDDAMDAFSGTKKRFSLWGSYVIPEPPERSSGRENAFAVYRSDSDAFTSASVGPRVGPGEEREQLLLLAAEDATQRAKWVCALMAAAGRPGVLLRVGEDAAAVRLRCCYGSEALELEAGAVGRNVLVRKLSLSGAGAIGVKVGDELVSVNGAPVPLMSASAVSRMLEAVARPVELELRRPRDSTTAKELAAKAALSLGTDAEDESHRKERFRESIQVGEALRADALARQELRAKRVEQAQVEAAAVSDALALSSAESKTKESCDAAVAAASEAVRLSGEADQLLAARADPAAAASLYKRALDSLMAVQEPLADPDGPARQAVSRVYPDLSLANLFDHINSYGAQAADLASRPPPPSEQELGFAPPPPPLLLPDAQQLGTAVALFEYAPHEDWQLAIQTGDHLTLVSEHDDGWSDVCLADGTRGLVPSSYIQVSGRTNTV</sequence>
<evidence type="ECO:0000259" key="5">
    <source>
        <dbReference type="PROSITE" id="PS50003"/>
    </source>
</evidence>
<dbReference type="SMART" id="SM00228">
    <property type="entry name" value="PDZ"/>
    <property type="match status" value="1"/>
</dbReference>
<dbReference type="Pfam" id="PF00627">
    <property type="entry name" value="UBA"/>
    <property type="match status" value="1"/>
</dbReference>
<feature type="region of interest" description="Disordered" evidence="3">
    <location>
        <begin position="148"/>
        <end position="348"/>
    </location>
</feature>
<dbReference type="Gene3D" id="2.30.29.30">
    <property type="entry name" value="Pleckstrin-homology domain (PH domain)/Phosphotyrosine-binding domain (PTB)"/>
    <property type="match status" value="1"/>
</dbReference>
<dbReference type="SUPFAM" id="SSF50729">
    <property type="entry name" value="PH domain-like"/>
    <property type="match status" value="1"/>
</dbReference>
<dbReference type="InterPro" id="IPR036028">
    <property type="entry name" value="SH3-like_dom_sf"/>
</dbReference>
<evidence type="ECO:0000313" key="8">
    <source>
        <dbReference type="Proteomes" id="UP001230188"/>
    </source>
</evidence>
<keyword evidence="8" id="KW-1185">Reference proteome</keyword>
<feature type="compositionally biased region" description="Low complexity" evidence="3">
    <location>
        <begin position="271"/>
        <end position="283"/>
    </location>
</feature>
<dbReference type="SMART" id="SM00326">
    <property type="entry name" value="SH3"/>
    <property type="match status" value="1"/>
</dbReference>
<dbReference type="SUPFAM" id="SSF46934">
    <property type="entry name" value="UBA-like"/>
    <property type="match status" value="1"/>
</dbReference>
<proteinExistence type="predicted"/>
<evidence type="ECO:0000259" key="4">
    <source>
        <dbReference type="PROSITE" id="PS50002"/>
    </source>
</evidence>
<dbReference type="SUPFAM" id="SSF50156">
    <property type="entry name" value="PDZ domain-like"/>
    <property type="match status" value="1"/>
</dbReference>
<gene>
    <name evidence="7" type="ORF">CTAYLR_002574</name>
</gene>
<feature type="domain" description="SH3" evidence="4">
    <location>
        <begin position="817"/>
        <end position="877"/>
    </location>
</feature>
<dbReference type="EMBL" id="JAQMWT010000366">
    <property type="protein sequence ID" value="KAJ8602778.1"/>
    <property type="molecule type" value="Genomic_DNA"/>
</dbReference>
<evidence type="ECO:0000259" key="6">
    <source>
        <dbReference type="PROSITE" id="PS50106"/>
    </source>
</evidence>
<feature type="domain" description="PDZ" evidence="6">
    <location>
        <begin position="533"/>
        <end position="623"/>
    </location>
</feature>
<dbReference type="InterPro" id="IPR001452">
    <property type="entry name" value="SH3_domain"/>
</dbReference>
<dbReference type="Pfam" id="PF14604">
    <property type="entry name" value="SH3_9"/>
    <property type="match status" value="1"/>
</dbReference>
<dbReference type="InterPro" id="IPR015940">
    <property type="entry name" value="UBA"/>
</dbReference>
<evidence type="ECO:0000313" key="7">
    <source>
        <dbReference type="EMBL" id="KAJ8602778.1"/>
    </source>
</evidence>
<feature type="domain" description="PH" evidence="5">
    <location>
        <begin position="392"/>
        <end position="530"/>
    </location>
</feature>
<dbReference type="CDD" id="cd00174">
    <property type="entry name" value="SH3"/>
    <property type="match status" value="1"/>
</dbReference>
<dbReference type="AlphaFoldDB" id="A0AAD7XLM6"/>
<dbReference type="PROSITE" id="PS50002">
    <property type="entry name" value="SH3"/>
    <property type="match status" value="1"/>
</dbReference>
<dbReference type="InterPro" id="IPR001478">
    <property type="entry name" value="PDZ"/>
</dbReference>